<accession>A0A8J8KD33</accession>
<evidence type="ECO:0000256" key="4">
    <source>
        <dbReference type="ARBA" id="ARBA00022763"/>
    </source>
</evidence>
<keyword evidence="8" id="KW-1185">Reference proteome</keyword>
<dbReference type="InterPro" id="IPR003265">
    <property type="entry name" value="HhH-GPD_domain"/>
</dbReference>
<dbReference type="SUPFAM" id="SSF48150">
    <property type="entry name" value="DNA-glycosylase"/>
    <property type="match status" value="1"/>
</dbReference>
<dbReference type="GO" id="GO:0006307">
    <property type="term" value="P:DNA alkylation repair"/>
    <property type="evidence" value="ECO:0007669"/>
    <property type="project" value="TreeGrafter"/>
</dbReference>
<feature type="domain" description="HhH-GPD" evidence="6">
    <location>
        <begin position="128"/>
        <end position="288"/>
    </location>
</feature>
<dbReference type="EMBL" id="JABTTE010000031">
    <property type="protein sequence ID" value="NSL53212.1"/>
    <property type="molecule type" value="Genomic_DNA"/>
</dbReference>
<evidence type="ECO:0000313" key="7">
    <source>
        <dbReference type="EMBL" id="NSL53212.1"/>
    </source>
</evidence>
<dbReference type="GO" id="GO:0008725">
    <property type="term" value="F:DNA-3-methyladenine glycosylase activity"/>
    <property type="evidence" value="ECO:0007669"/>
    <property type="project" value="TreeGrafter"/>
</dbReference>
<dbReference type="Pfam" id="PF00730">
    <property type="entry name" value="HhH-GPD"/>
    <property type="match status" value="1"/>
</dbReference>
<dbReference type="GO" id="GO:0043916">
    <property type="term" value="F:DNA-7-methylguanine glycosylase activity"/>
    <property type="evidence" value="ECO:0007669"/>
    <property type="project" value="TreeGrafter"/>
</dbReference>
<keyword evidence="4" id="KW-0227">DNA damage</keyword>
<dbReference type="GO" id="GO:0006285">
    <property type="term" value="P:base-excision repair, AP site formation"/>
    <property type="evidence" value="ECO:0007669"/>
    <property type="project" value="TreeGrafter"/>
</dbReference>
<evidence type="ECO:0000256" key="3">
    <source>
        <dbReference type="ARBA" id="ARBA00012000"/>
    </source>
</evidence>
<dbReference type="PANTHER" id="PTHR43003:SF5">
    <property type="entry name" value="DNA-3-METHYLADENINE GLYCOSYLASE"/>
    <property type="match status" value="1"/>
</dbReference>
<name>A0A8J8KD33_9BACI</name>
<dbReference type="Gene3D" id="1.10.340.30">
    <property type="entry name" value="Hypothetical protein, domain 2"/>
    <property type="match status" value="1"/>
</dbReference>
<comment type="catalytic activity">
    <reaction evidence="1">
        <text>Hydrolysis of alkylated DNA, releasing 3-methyladenine, 3-methylguanine, 7-methylguanine and 7-methyladenine.</text>
        <dbReference type="EC" id="3.2.2.21"/>
    </reaction>
</comment>
<gene>
    <name evidence="7" type="ORF">HR057_15835</name>
</gene>
<evidence type="ECO:0000259" key="6">
    <source>
        <dbReference type="SMART" id="SM00478"/>
    </source>
</evidence>
<dbReference type="GO" id="GO:0032131">
    <property type="term" value="F:alkylated DNA binding"/>
    <property type="evidence" value="ECO:0007669"/>
    <property type="project" value="TreeGrafter"/>
</dbReference>
<dbReference type="GO" id="GO:0032993">
    <property type="term" value="C:protein-DNA complex"/>
    <property type="evidence" value="ECO:0007669"/>
    <property type="project" value="TreeGrafter"/>
</dbReference>
<keyword evidence="5" id="KW-0234">DNA repair</keyword>
<dbReference type="Gene3D" id="1.10.1670.40">
    <property type="match status" value="1"/>
</dbReference>
<dbReference type="EC" id="3.2.2.21" evidence="3"/>
<comment type="similarity">
    <text evidence="2">Belongs to the alkylbase DNA glycosidase AlkA family.</text>
</comment>
<dbReference type="CDD" id="cd00056">
    <property type="entry name" value="ENDO3c"/>
    <property type="match status" value="1"/>
</dbReference>
<protein>
    <recommendedName>
        <fullName evidence="3">DNA-3-methyladenine glycosylase II</fullName>
        <ecNumber evidence="3">3.2.2.21</ecNumber>
    </recommendedName>
</protein>
<evidence type="ECO:0000313" key="8">
    <source>
        <dbReference type="Proteomes" id="UP000625804"/>
    </source>
</evidence>
<dbReference type="InterPro" id="IPR051912">
    <property type="entry name" value="Alkylbase_DNA_Glycosylase/TA"/>
</dbReference>
<dbReference type="RefSeq" id="WP_173732412.1">
    <property type="nucleotide sequence ID" value="NZ_JABTTE010000031.1"/>
</dbReference>
<dbReference type="GO" id="GO:0005737">
    <property type="term" value="C:cytoplasm"/>
    <property type="evidence" value="ECO:0007669"/>
    <property type="project" value="TreeGrafter"/>
</dbReference>
<evidence type="ECO:0000256" key="1">
    <source>
        <dbReference type="ARBA" id="ARBA00000086"/>
    </source>
</evidence>
<proteinExistence type="inferred from homology"/>
<organism evidence="7 8">
    <name type="scientific">Calidifontibacillus erzurumensis</name>
    <dbReference type="NCBI Taxonomy" id="2741433"/>
    <lineage>
        <taxon>Bacteria</taxon>
        <taxon>Bacillati</taxon>
        <taxon>Bacillota</taxon>
        <taxon>Bacilli</taxon>
        <taxon>Bacillales</taxon>
        <taxon>Bacillaceae</taxon>
        <taxon>Calidifontibacillus/Schinkia group</taxon>
        <taxon>Calidifontibacillus</taxon>
    </lineage>
</organism>
<dbReference type="PANTHER" id="PTHR43003">
    <property type="entry name" value="DNA-3-METHYLADENINE GLYCOSYLASE"/>
    <property type="match status" value="1"/>
</dbReference>
<dbReference type="InterPro" id="IPR011257">
    <property type="entry name" value="DNA_glycosylase"/>
</dbReference>
<dbReference type="AlphaFoldDB" id="A0A8J8KD33"/>
<dbReference type="Proteomes" id="UP000625804">
    <property type="component" value="Unassembled WGS sequence"/>
</dbReference>
<reference evidence="7" key="1">
    <citation type="submission" date="2020-06" db="EMBL/GenBank/DDBJ databases">
        <title>A novel thermopfilic bacterium from Erzurum, Turkey.</title>
        <authorList>
            <person name="Adiguzel A."/>
            <person name="Ay H."/>
            <person name="Baltaci M.O."/>
        </authorList>
    </citation>
    <scope>NUCLEOTIDE SEQUENCE</scope>
    <source>
        <strain evidence="7">P2</strain>
    </source>
</reference>
<dbReference type="FunFam" id="1.10.340.30:FF:000004">
    <property type="entry name" value="DNA-3-methyladenine glycosylase II"/>
    <property type="match status" value="1"/>
</dbReference>
<sequence>MWQEIITIEGPYDFDRVIERHALDPLNVVDLQHRTIKIPIVINHSRYVVEVTGIGTVEKPAFKVSGRNEKHKADQLKRISEILQWQIPLKPIHQHFQKTDLSGIFQEHYGTPLVLDFDPFSCLMKCIIHQQLNMAFAHTLTERFVKTFGTNIDDVWFYPNAETLANVTVEELRELQFSTRKAEYIIGLGKAVIDGTLNIEILARQTDDEIYRQLIKLRGIGPWTVQNFLLFGLGRANLFPTTDIGIQNALKKLYNLDRKPTVDEMERYKQMWEPYLSYAALYLWRSIE</sequence>
<evidence type="ECO:0000256" key="5">
    <source>
        <dbReference type="ARBA" id="ARBA00023204"/>
    </source>
</evidence>
<evidence type="ECO:0000256" key="2">
    <source>
        <dbReference type="ARBA" id="ARBA00010817"/>
    </source>
</evidence>
<dbReference type="SMART" id="SM00478">
    <property type="entry name" value="ENDO3c"/>
    <property type="match status" value="1"/>
</dbReference>
<comment type="caution">
    <text evidence="7">The sequence shown here is derived from an EMBL/GenBank/DDBJ whole genome shotgun (WGS) entry which is preliminary data.</text>
</comment>